<reference evidence="1 2" key="1">
    <citation type="journal article" date="2021" name="Front. Genet.">
        <title>Chromosome-Level Genome Assembly Reveals Significant Gene Expansion in the Toll and IMD Signaling Pathways of Dendrolimus kikuchii.</title>
        <authorList>
            <person name="Zhou J."/>
            <person name="Wu P."/>
            <person name="Xiong Z."/>
            <person name="Liu N."/>
            <person name="Zhao N."/>
            <person name="Ji M."/>
            <person name="Qiu Y."/>
            <person name="Yang B."/>
        </authorList>
    </citation>
    <scope>NUCLEOTIDE SEQUENCE [LARGE SCALE GENOMIC DNA]</scope>
    <source>
        <strain evidence="1">Ann1</strain>
    </source>
</reference>
<sequence length="147" mass="16788">MEELAVLDTLYVHQKTTLCSGHTYEVIRLRRPYTFGPDKLDVTVHGTLASVVRVEPTFMKPVLNINDANDERVLRVKGPINFHASADFKIYTNNKTCIGCIRKEWRGLFQEMFLDANNFVITFPWDLDVHFKAAIIGACFLIVSDIP</sequence>
<name>A0ACC1DG44_9NEOP</name>
<dbReference type="EMBL" id="CM034389">
    <property type="protein sequence ID" value="KAJ0182841.1"/>
    <property type="molecule type" value="Genomic_DNA"/>
</dbReference>
<organism evidence="1 2">
    <name type="scientific">Dendrolimus kikuchii</name>
    <dbReference type="NCBI Taxonomy" id="765133"/>
    <lineage>
        <taxon>Eukaryota</taxon>
        <taxon>Metazoa</taxon>
        <taxon>Ecdysozoa</taxon>
        <taxon>Arthropoda</taxon>
        <taxon>Hexapoda</taxon>
        <taxon>Insecta</taxon>
        <taxon>Pterygota</taxon>
        <taxon>Neoptera</taxon>
        <taxon>Endopterygota</taxon>
        <taxon>Lepidoptera</taxon>
        <taxon>Glossata</taxon>
        <taxon>Ditrysia</taxon>
        <taxon>Bombycoidea</taxon>
        <taxon>Lasiocampidae</taxon>
        <taxon>Dendrolimus</taxon>
    </lineage>
</organism>
<accession>A0ACC1DG44</accession>
<proteinExistence type="predicted"/>
<evidence type="ECO:0000313" key="1">
    <source>
        <dbReference type="EMBL" id="KAJ0182841.1"/>
    </source>
</evidence>
<comment type="caution">
    <text evidence="1">The sequence shown here is derived from an EMBL/GenBank/DDBJ whole genome shotgun (WGS) entry which is preliminary data.</text>
</comment>
<evidence type="ECO:0000313" key="2">
    <source>
        <dbReference type="Proteomes" id="UP000824533"/>
    </source>
</evidence>
<keyword evidence="2" id="KW-1185">Reference proteome</keyword>
<protein>
    <submittedName>
        <fullName evidence="1">Uncharacterized protein</fullName>
    </submittedName>
</protein>
<dbReference type="Proteomes" id="UP000824533">
    <property type="component" value="Linkage Group LG03"/>
</dbReference>
<gene>
    <name evidence="1" type="ORF">K1T71_002210</name>
</gene>